<sequence>MHPSTVSREIRRHSIEHWARRYYDAGVAQHRALVRRRRNRPVKLSAGTAVWKEVVARLNQRFSPQQSAADLKKTFPEQPEMHVSHESIYQALYVQGRGALRHELAVEKALRSGRTGRKPQSKLPARNVRPWLEGARLSDRPAEVQDRAVPGHWEGDLVVGPGNSGIVTLVERSSRFTLLGRLPGARDSATVIEVMQKMIHTLPQAILKTITWDQGTEMAQHAKFTVATGCQLFFCDPHSPWQRGTNENTNGLVRDIHPKGTNFNQVSDEELAHTQHLLNIRPRQTLQWDTPTERLTKIIDGVALAS</sequence>
<dbReference type="InterPro" id="IPR053392">
    <property type="entry name" value="Transposase_IS30-like"/>
</dbReference>
<accession>A0ABT9TTA2</accession>
<feature type="domain" description="Integrase catalytic" evidence="1">
    <location>
        <begin position="137"/>
        <end position="299"/>
    </location>
</feature>
<dbReference type="InterPro" id="IPR036397">
    <property type="entry name" value="RNaseH_sf"/>
</dbReference>
<gene>
    <name evidence="2" type="ORF">J2T10_004594</name>
</gene>
<reference evidence="2 3" key="1">
    <citation type="submission" date="2023-07" db="EMBL/GenBank/DDBJ databases">
        <title>Sorghum-associated microbial communities from plants grown in Nebraska, USA.</title>
        <authorList>
            <person name="Schachtman D."/>
        </authorList>
    </citation>
    <scope>NUCLEOTIDE SEQUENCE [LARGE SCALE GENOMIC DNA]</scope>
    <source>
        <strain evidence="2 3">CC523</strain>
    </source>
</reference>
<dbReference type="InterPro" id="IPR012337">
    <property type="entry name" value="RNaseH-like_sf"/>
</dbReference>
<dbReference type="PANTHER" id="PTHR10948">
    <property type="entry name" value="TRANSPOSASE"/>
    <property type="match status" value="1"/>
</dbReference>
<evidence type="ECO:0000313" key="3">
    <source>
        <dbReference type="Proteomes" id="UP001244563"/>
    </source>
</evidence>
<dbReference type="Gene3D" id="3.30.420.10">
    <property type="entry name" value="Ribonuclease H-like superfamily/Ribonuclease H"/>
    <property type="match status" value="1"/>
</dbReference>
<dbReference type="Pfam" id="PF00665">
    <property type="entry name" value="rve"/>
    <property type="match status" value="1"/>
</dbReference>
<name>A0ABT9TTA2_PAENI</name>
<dbReference type="InterPro" id="IPR001584">
    <property type="entry name" value="Integrase_cat-core"/>
</dbReference>
<proteinExistence type="predicted"/>
<dbReference type="SUPFAM" id="SSF53098">
    <property type="entry name" value="Ribonuclease H-like"/>
    <property type="match status" value="1"/>
</dbReference>
<dbReference type="PROSITE" id="PS50994">
    <property type="entry name" value="INTEGRASE"/>
    <property type="match status" value="1"/>
</dbReference>
<evidence type="ECO:0000259" key="1">
    <source>
        <dbReference type="PROSITE" id="PS50994"/>
    </source>
</evidence>
<organism evidence="2 3">
    <name type="scientific">Paenarthrobacter nicotinovorans</name>
    <name type="common">Arthrobacter nicotinovorans</name>
    <dbReference type="NCBI Taxonomy" id="29320"/>
    <lineage>
        <taxon>Bacteria</taxon>
        <taxon>Bacillati</taxon>
        <taxon>Actinomycetota</taxon>
        <taxon>Actinomycetes</taxon>
        <taxon>Micrococcales</taxon>
        <taxon>Micrococcaceae</taxon>
        <taxon>Paenarthrobacter</taxon>
    </lineage>
</organism>
<dbReference type="InterPro" id="IPR051917">
    <property type="entry name" value="Transposase-Integrase"/>
</dbReference>
<dbReference type="PANTHER" id="PTHR10948:SF23">
    <property type="entry name" value="TRANSPOSASE INSI FOR INSERTION SEQUENCE ELEMENT IS30A-RELATED"/>
    <property type="match status" value="1"/>
</dbReference>
<keyword evidence="3" id="KW-1185">Reference proteome</keyword>
<dbReference type="NCBIfam" id="NF033563">
    <property type="entry name" value="transpos_IS30"/>
    <property type="match status" value="1"/>
</dbReference>
<dbReference type="Proteomes" id="UP001244563">
    <property type="component" value="Unassembled WGS sequence"/>
</dbReference>
<dbReference type="EMBL" id="JAUSSW010000031">
    <property type="protein sequence ID" value="MDQ0104916.1"/>
    <property type="molecule type" value="Genomic_DNA"/>
</dbReference>
<protein>
    <submittedName>
        <fullName evidence="2">IS30 family transposase</fullName>
    </submittedName>
</protein>
<evidence type="ECO:0000313" key="2">
    <source>
        <dbReference type="EMBL" id="MDQ0104916.1"/>
    </source>
</evidence>
<comment type="caution">
    <text evidence="2">The sequence shown here is derived from an EMBL/GenBank/DDBJ whole genome shotgun (WGS) entry which is preliminary data.</text>
</comment>